<evidence type="ECO:0000256" key="8">
    <source>
        <dbReference type="SAM" id="Coils"/>
    </source>
</evidence>
<dbReference type="PIRSF" id="PIRSF015614">
    <property type="entry name" value="TRAF"/>
    <property type="match status" value="1"/>
</dbReference>
<evidence type="ECO:0000256" key="1">
    <source>
        <dbReference type="ARBA" id="ARBA00004496"/>
    </source>
</evidence>
<dbReference type="PROSITE" id="PS50145">
    <property type="entry name" value="ZF_TRAF"/>
    <property type="match status" value="2"/>
</dbReference>
<dbReference type="Gene3D" id="2.60.210.10">
    <property type="entry name" value="Apoptosis, Tumor Necrosis Factor Receptor Associated Protein 2, Chain A"/>
    <property type="match status" value="1"/>
</dbReference>
<evidence type="ECO:0000256" key="4">
    <source>
        <dbReference type="ARBA" id="ARBA00022737"/>
    </source>
</evidence>
<proteinExistence type="predicted"/>
<dbReference type="GO" id="GO:0008270">
    <property type="term" value="F:zinc ion binding"/>
    <property type="evidence" value="ECO:0007669"/>
    <property type="project" value="UniProtKB-KW"/>
</dbReference>
<evidence type="ECO:0000259" key="10">
    <source>
        <dbReference type="PROSITE" id="PS50144"/>
    </source>
</evidence>
<feature type="coiled-coil region" evidence="8">
    <location>
        <begin position="340"/>
        <end position="374"/>
    </location>
</feature>
<feature type="domain" description="MATH" evidence="10">
    <location>
        <begin position="446"/>
        <end position="573"/>
    </location>
</feature>
<comment type="caution">
    <text evidence="12">The sequence shown here is derived from an EMBL/GenBank/DDBJ whole genome shotgun (WGS) entry which is preliminary data.</text>
</comment>
<dbReference type="InterPro" id="IPR001293">
    <property type="entry name" value="Znf_TRAF"/>
</dbReference>
<accession>A0AA35TJ44</accession>
<dbReference type="PANTHER" id="PTHR10131">
    <property type="entry name" value="TNF RECEPTOR ASSOCIATED FACTOR"/>
    <property type="match status" value="1"/>
</dbReference>
<evidence type="ECO:0000256" key="5">
    <source>
        <dbReference type="ARBA" id="ARBA00022771"/>
    </source>
</evidence>
<name>A0AA35TJ44_GEOBA</name>
<feature type="compositionally biased region" description="Acidic residues" evidence="9">
    <location>
        <begin position="269"/>
        <end position="278"/>
    </location>
</feature>
<feature type="compositionally biased region" description="Basic residues" evidence="9">
    <location>
        <begin position="246"/>
        <end position="255"/>
    </location>
</feature>
<evidence type="ECO:0000256" key="2">
    <source>
        <dbReference type="ARBA" id="ARBA00022490"/>
    </source>
</evidence>
<feature type="domain" description="TRAF-type" evidence="11">
    <location>
        <begin position="101"/>
        <end position="154"/>
    </location>
</feature>
<dbReference type="AlphaFoldDB" id="A0AA35TJ44"/>
<reference evidence="12" key="1">
    <citation type="submission" date="2023-03" db="EMBL/GenBank/DDBJ databases">
        <authorList>
            <person name="Steffen K."/>
            <person name="Cardenas P."/>
        </authorList>
    </citation>
    <scope>NUCLEOTIDE SEQUENCE</scope>
</reference>
<dbReference type="SUPFAM" id="SSF49599">
    <property type="entry name" value="TRAF domain-like"/>
    <property type="match status" value="2"/>
</dbReference>
<keyword evidence="6 7" id="KW-0862">Zinc</keyword>
<organism evidence="12 13">
    <name type="scientific">Geodia barretti</name>
    <name type="common">Barrett's horny sponge</name>
    <dbReference type="NCBI Taxonomy" id="519541"/>
    <lineage>
        <taxon>Eukaryota</taxon>
        <taxon>Metazoa</taxon>
        <taxon>Porifera</taxon>
        <taxon>Demospongiae</taxon>
        <taxon>Heteroscleromorpha</taxon>
        <taxon>Tetractinellida</taxon>
        <taxon>Astrophorina</taxon>
        <taxon>Geodiidae</taxon>
        <taxon>Geodia</taxon>
    </lineage>
</organism>
<feature type="compositionally biased region" description="Gly residues" evidence="9">
    <location>
        <begin position="382"/>
        <end position="392"/>
    </location>
</feature>
<dbReference type="Pfam" id="PF21355">
    <property type="entry name" value="TRAF-mep_MATH"/>
    <property type="match status" value="1"/>
</dbReference>
<feature type="zinc finger region" description="TRAF-type" evidence="7">
    <location>
        <begin position="156"/>
        <end position="189"/>
    </location>
</feature>
<dbReference type="PANTHER" id="PTHR10131:SF138">
    <property type="entry name" value="RE66324P"/>
    <property type="match status" value="1"/>
</dbReference>
<feature type="compositionally biased region" description="Low complexity" evidence="9">
    <location>
        <begin position="211"/>
        <end position="238"/>
    </location>
</feature>
<dbReference type="GO" id="GO:0009898">
    <property type="term" value="C:cytoplasmic side of plasma membrane"/>
    <property type="evidence" value="ECO:0007669"/>
    <property type="project" value="TreeGrafter"/>
</dbReference>
<dbReference type="Pfam" id="PF02176">
    <property type="entry name" value="zf-TRAF"/>
    <property type="match status" value="1"/>
</dbReference>
<keyword evidence="5 7" id="KW-0863">Zinc-finger</keyword>
<sequence>MGFDVTLVDASAKKESNVCPHCHLILDTPMQTEEGIRLCKGCLDEIKIKPGGRCNCCDVTVKEGQYYPDRAALREVNAILVFCRHKKFGCSWQGRLELYKSHVAGCEFAGVSCPNAGCHEMVLAIQLQSHLAQCLYRLVTCSHCQEKLVAKDLEGHHSSSCRMYPVDCERCGEKVVHRHLLNHHLQHSCRLEECLVCNSLVDRKTSKHVGSSGDLSHSSSSSSTATDDSSKSQSATPSGGQGGKKSGPRSKQKQQRKGEKSSAVATTEEREEGQGEEDGGYHLGHPTAVFRHVQTLATQQELLRTDMASLSRTTVTRLTEAASRDSHGNEELDEGVIKLIGRLEDQLKAFRRQMETERNNRIAVEERMNGLTKEMETVRASSGGGGGGVGKVGGREWEGGGEGHVRSRLMMLEQRTEQQERETSTLKVNMSELELQLQASLASTHNGSFLWRIPEVARRRRDAIDERITSIYSPPFYSGRNGYKMCIRAYLNGDGSGYKTHFSVFFVLMRGEFDPLLKWPFEYKVTNYLFLTSCHSFLCHVLCREFSKCKISPNSQNFCFLKSEIFILSSEDC</sequence>
<feature type="domain" description="TRAF-type" evidence="11">
    <location>
        <begin position="156"/>
        <end position="189"/>
    </location>
</feature>
<dbReference type="GO" id="GO:0043122">
    <property type="term" value="P:regulation of canonical NF-kappaB signal transduction"/>
    <property type="evidence" value="ECO:0007669"/>
    <property type="project" value="TreeGrafter"/>
</dbReference>
<dbReference type="InterPro" id="IPR049342">
    <property type="entry name" value="TRAF1-6_MATH_dom"/>
</dbReference>
<dbReference type="InterPro" id="IPR012227">
    <property type="entry name" value="TNF_rcpt-assoc_TRAF_met"/>
</dbReference>
<keyword evidence="8" id="KW-0175">Coiled coil</keyword>
<dbReference type="GO" id="GO:0007165">
    <property type="term" value="P:signal transduction"/>
    <property type="evidence" value="ECO:0007669"/>
    <property type="project" value="InterPro"/>
</dbReference>
<dbReference type="EMBL" id="CASHTH010003730">
    <property type="protein sequence ID" value="CAI8048511.1"/>
    <property type="molecule type" value="Genomic_DNA"/>
</dbReference>
<dbReference type="Proteomes" id="UP001174909">
    <property type="component" value="Unassembled WGS sequence"/>
</dbReference>
<evidence type="ECO:0000313" key="12">
    <source>
        <dbReference type="EMBL" id="CAI8048511.1"/>
    </source>
</evidence>
<protein>
    <submittedName>
        <fullName evidence="12">TNF receptor-associated factor 3</fullName>
    </submittedName>
</protein>
<dbReference type="InterPro" id="IPR002083">
    <property type="entry name" value="MATH/TRAF_dom"/>
</dbReference>
<dbReference type="PROSITE" id="PS50144">
    <property type="entry name" value="MATH"/>
    <property type="match status" value="1"/>
</dbReference>
<evidence type="ECO:0000256" key="6">
    <source>
        <dbReference type="ARBA" id="ARBA00022833"/>
    </source>
</evidence>
<dbReference type="InterPro" id="IPR013083">
    <property type="entry name" value="Znf_RING/FYVE/PHD"/>
</dbReference>
<evidence type="ECO:0000313" key="13">
    <source>
        <dbReference type="Proteomes" id="UP001174909"/>
    </source>
</evidence>
<dbReference type="GO" id="GO:0042981">
    <property type="term" value="P:regulation of apoptotic process"/>
    <property type="evidence" value="ECO:0007669"/>
    <property type="project" value="InterPro"/>
</dbReference>
<evidence type="ECO:0000256" key="9">
    <source>
        <dbReference type="SAM" id="MobiDB-lite"/>
    </source>
</evidence>
<feature type="region of interest" description="Disordered" evidence="9">
    <location>
        <begin position="207"/>
        <end position="284"/>
    </location>
</feature>
<gene>
    <name evidence="12" type="ORF">GBAR_LOCUS26752</name>
</gene>
<evidence type="ECO:0000256" key="7">
    <source>
        <dbReference type="PROSITE-ProRule" id="PRU00207"/>
    </source>
</evidence>
<keyword evidence="2" id="KW-0963">Cytoplasm</keyword>
<keyword evidence="12" id="KW-0675">Receptor</keyword>
<dbReference type="InterPro" id="IPR008974">
    <property type="entry name" value="TRAF-like"/>
</dbReference>
<feature type="zinc finger region" description="TRAF-type" evidence="7">
    <location>
        <begin position="101"/>
        <end position="154"/>
    </location>
</feature>
<keyword evidence="13" id="KW-1185">Reference proteome</keyword>
<dbReference type="GO" id="GO:0005164">
    <property type="term" value="F:tumor necrosis factor receptor binding"/>
    <property type="evidence" value="ECO:0007669"/>
    <property type="project" value="TreeGrafter"/>
</dbReference>
<evidence type="ECO:0000256" key="3">
    <source>
        <dbReference type="ARBA" id="ARBA00022723"/>
    </source>
</evidence>
<feature type="region of interest" description="Disordered" evidence="9">
    <location>
        <begin position="378"/>
        <end position="400"/>
    </location>
</feature>
<evidence type="ECO:0000259" key="11">
    <source>
        <dbReference type="PROSITE" id="PS50145"/>
    </source>
</evidence>
<dbReference type="Gene3D" id="3.30.40.10">
    <property type="entry name" value="Zinc/RING finger domain, C3HC4 (zinc finger)"/>
    <property type="match status" value="2"/>
</dbReference>
<comment type="subcellular location">
    <subcellularLocation>
        <location evidence="1">Cytoplasm</location>
    </subcellularLocation>
</comment>
<keyword evidence="4" id="KW-0677">Repeat</keyword>
<keyword evidence="3 7" id="KW-0479">Metal-binding</keyword>
<dbReference type="GO" id="GO:0005737">
    <property type="term" value="C:cytoplasm"/>
    <property type="evidence" value="ECO:0007669"/>
    <property type="project" value="UniProtKB-SubCell"/>
</dbReference>